<dbReference type="Proteomes" id="UP001580407">
    <property type="component" value="Unassembled WGS sequence"/>
</dbReference>
<dbReference type="InterPro" id="IPR015422">
    <property type="entry name" value="PyrdxlP-dep_Trfase_small"/>
</dbReference>
<dbReference type="EMBL" id="JBHILM010000021">
    <property type="protein sequence ID" value="MFB5682880.1"/>
    <property type="molecule type" value="Genomic_DNA"/>
</dbReference>
<dbReference type="SUPFAM" id="SSF53383">
    <property type="entry name" value="PLP-dependent transferases"/>
    <property type="match status" value="1"/>
</dbReference>
<evidence type="ECO:0000256" key="3">
    <source>
        <dbReference type="ARBA" id="ARBA00022793"/>
    </source>
</evidence>
<evidence type="ECO:0000256" key="1">
    <source>
        <dbReference type="ARBA" id="ARBA00001933"/>
    </source>
</evidence>
<keyword evidence="5 6" id="KW-0456">Lyase</keyword>
<keyword evidence="4 6" id="KW-0663">Pyridoxal phosphate</keyword>
<dbReference type="InterPro" id="IPR015421">
    <property type="entry name" value="PyrdxlP-dep_Trfase_major"/>
</dbReference>
<dbReference type="Gene3D" id="3.40.640.10">
    <property type="entry name" value="Type I PLP-dependent aspartate aminotransferase-like (Major domain)"/>
    <property type="match status" value="1"/>
</dbReference>
<evidence type="ECO:0000256" key="4">
    <source>
        <dbReference type="ARBA" id="ARBA00022898"/>
    </source>
</evidence>
<comment type="similarity">
    <text evidence="2 6">Belongs to the group II decarboxylase family.</text>
</comment>
<reference evidence="8 9" key="1">
    <citation type="submission" date="2024-09" db="EMBL/GenBank/DDBJ databases">
        <authorList>
            <person name="Ruan L."/>
        </authorList>
    </citation>
    <scope>NUCLEOTIDE SEQUENCE [LARGE SCALE GENOMIC DNA]</scope>
    <source>
        <strain evidence="8 9">D33</strain>
    </source>
</reference>
<evidence type="ECO:0000256" key="7">
    <source>
        <dbReference type="SAM" id="MobiDB-lite"/>
    </source>
</evidence>
<evidence type="ECO:0000256" key="6">
    <source>
        <dbReference type="RuleBase" id="RU000382"/>
    </source>
</evidence>
<evidence type="ECO:0000256" key="5">
    <source>
        <dbReference type="ARBA" id="ARBA00023239"/>
    </source>
</evidence>
<dbReference type="RefSeq" id="WP_375526626.1">
    <property type="nucleotide sequence ID" value="NZ_JBHILM010000021.1"/>
</dbReference>
<keyword evidence="9" id="KW-1185">Reference proteome</keyword>
<dbReference type="InterPro" id="IPR015424">
    <property type="entry name" value="PyrdxlP-dep_Trfase"/>
</dbReference>
<feature type="region of interest" description="Disordered" evidence="7">
    <location>
        <begin position="1"/>
        <end position="20"/>
    </location>
</feature>
<comment type="caution">
    <text evidence="8">The sequence shown here is derived from an EMBL/GenBank/DDBJ whole genome shotgun (WGS) entry which is preliminary data.</text>
</comment>
<dbReference type="PANTHER" id="PTHR45677:SF8">
    <property type="entry name" value="CYSTEINE SULFINIC ACID DECARBOXYLASE"/>
    <property type="match status" value="1"/>
</dbReference>
<dbReference type="Gene3D" id="3.90.1150.10">
    <property type="entry name" value="Aspartate Aminotransferase, domain 1"/>
    <property type="match status" value="1"/>
</dbReference>
<organism evidence="8 9">
    <name type="scientific">Paenibacillus terreus</name>
    <dbReference type="NCBI Taxonomy" id="1387834"/>
    <lineage>
        <taxon>Bacteria</taxon>
        <taxon>Bacillati</taxon>
        <taxon>Bacillota</taxon>
        <taxon>Bacilli</taxon>
        <taxon>Bacillales</taxon>
        <taxon>Paenibacillaceae</taxon>
        <taxon>Paenibacillus</taxon>
    </lineage>
</organism>
<dbReference type="Pfam" id="PF00282">
    <property type="entry name" value="Pyridoxal_deC"/>
    <property type="match status" value="1"/>
</dbReference>
<evidence type="ECO:0000256" key="2">
    <source>
        <dbReference type="ARBA" id="ARBA00009533"/>
    </source>
</evidence>
<name>A0ABV5BB00_9BACL</name>
<dbReference type="PANTHER" id="PTHR45677">
    <property type="entry name" value="GLUTAMATE DECARBOXYLASE-RELATED"/>
    <property type="match status" value="1"/>
</dbReference>
<proteinExistence type="inferred from homology"/>
<comment type="cofactor">
    <cofactor evidence="1 6">
        <name>pyridoxal 5'-phosphate</name>
        <dbReference type="ChEBI" id="CHEBI:597326"/>
    </cofactor>
</comment>
<gene>
    <name evidence="8" type="ORF">ACE3NQ_18345</name>
</gene>
<evidence type="ECO:0000313" key="9">
    <source>
        <dbReference type="Proteomes" id="UP001580407"/>
    </source>
</evidence>
<keyword evidence="3" id="KW-0210">Decarboxylase</keyword>
<protein>
    <submittedName>
        <fullName evidence="8">Pyridoxal phosphate-dependent decarboxylase family protein</fullName>
    </submittedName>
</protein>
<accession>A0ABV5BB00</accession>
<evidence type="ECO:0000313" key="8">
    <source>
        <dbReference type="EMBL" id="MFB5682880.1"/>
    </source>
</evidence>
<sequence>MLYDSKPDIGTRYPGSDGNDSQRAAFLKWIEQILIGIDRVKAHDHVYLMESNRRQSDLYSELIRSCKIPAAGMSMEEVNHKLLSLLHSLPLHKRYELTNTLQMDSIPGILGLLTACLVNDSHMSEAYGPAGAEAEASVTAMLSRLVGYDSSSSGGYTPGEGQRALFAALRIAIAKLAPDAPRSGVPRKLYVLCSEAAYDSLSRSMEAVGIGSGHLIRVRTLPDSSMDLVELKDQLIRVIRSGGTPICIVATTGTSDAMGIDDVEEIYHLAAILCSAYNIPRPHIHADSALGGIFAFFNGYDFAANPLSFEPETLHALYRIQSKMAKLRFADSLCVDFHKSGHIPHSSSLLLVKDAKDLQLIDLPPEETPASSFGIYSVLLAFGIEGYQQILGQLVEVNIAFRKALKMNIPEAVIVNRFNPGNITLFRIYPGGVSRFAEELNGECTQEEVERTNLLNERLFERLGRRRESMLLDHTKKHLSVLTADLHTMPLYAAKLSVISPHTRKEHVDEIVLYLKEIINDVLVT</sequence>
<dbReference type="InterPro" id="IPR002129">
    <property type="entry name" value="PyrdxlP-dep_de-COase"/>
</dbReference>